<dbReference type="Proteomes" id="UP000325433">
    <property type="component" value="Unassembled WGS sequence"/>
</dbReference>
<gene>
    <name evidence="2" type="ORF">BDV41DRAFT_541101</name>
</gene>
<organism evidence="2 3">
    <name type="scientific">Aspergillus transmontanensis</name>
    <dbReference type="NCBI Taxonomy" id="1034304"/>
    <lineage>
        <taxon>Eukaryota</taxon>
        <taxon>Fungi</taxon>
        <taxon>Dikarya</taxon>
        <taxon>Ascomycota</taxon>
        <taxon>Pezizomycotina</taxon>
        <taxon>Eurotiomycetes</taxon>
        <taxon>Eurotiomycetidae</taxon>
        <taxon>Eurotiales</taxon>
        <taxon>Aspergillaceae</taxon>
        <taxon>Aspergillus</taxon>
        <taxon>Aspergillus subgen. Circumdati</taxon>
    </lineage>
</organism>
<keyword evidence="3" id="KW-1185">Reference proteome</keyword>
<sequence>MLRLPMRHTSFRSFPRLSTATSSSSLRRIPPSTSNPTPLPLPRLISTCLFPRSRPSHSITFSHTFPRPSRSPRGRPFSSSAKRGYQYGGNQYRRFNDPRREPLFIRLVKDAKPHHFVIIGLGISGLYIYNTDTVEVRPRLLTPRDRQRHLRQWG</sequence>
<name>A0A5N6VTB9_9EURO</name>
<evidence type="ECO:0000256" key="1">
    <source>
        <dbReference type="SAM" id="MobiDB-lite"/>
    </source>
</evidence>
<feature type="region of interest" description="Disordered" evidence="1">
    <location>
        <begin position="1"/>
        <end position="40"/>
    </location>
</feature>
<dbReference type="EMBL" id="ML738340">
    <property type="protein sequence ID" value="KAE8311715.1"/>
    <property type="molecule type" value="Genomic_DNA"/>
</dbReference>
<dbReference type="AlphaFoldDB" id="A0A5N6VTB9"/>
<accession>A0A5N6VTB9</accession>
<protein>
    <submittedName>
        <fullName evidence="2">Uncharacterized protein</fullName>
    </submittedName>
</protein>
<feature type="region of interest" description="Disordered" evidence="1">
    <location>
        <begin position="60"/>
        <end position="92"/>
    </location>
</feature>
<proteinExistence type="predicted"/>
<reference evidence="3" key="1">
    <citation type="submission" date="2019-04" db="EMBL/GenBank/DDBJ databases">
        <title>Friends and foes A comparative genomics studyof 23 Aspergillus species from section Flavi.</title>
        <authorList>
            <consortium name="DOE Joint Genome Institute"/>
            <person name="Kjaerbolling I."/>
            <person name="Vesth T."/>
            <person name="Frisvad J.C."/>
            <person name="Nybo J.L."/>
            <person name="Theobald S."/>
            <person name="Kildgaard S."/>
            <person name="Isbrandt T."/>
            <person name="Kuo A."/>
            <person name="Sato A."/>
            <person name="Lyhne E.K."/>
            <person name="Kogle M.E."/>
            <person name="Wiebenga A."/>
            <person name="Kun R.S."/>
            <person name="Lubbers R.J."/>
            <person name="Makela M.R."/>
            <person name="Barry K."/>
            <person name="Chovatia M."/>
            <person name="Clum A."/>
            <person name="Daum C."/>
            <person name="Haridas S."/>
            <person name="He G."/>
            <person name="LaButti K."/>
            <person name="Lipzen A."/>
            <person name="Mondo S."/>
            <person name="Riley R."/>
            <person name="Salamov A."/>
            <person name="Simmons B.A."/>
            <person name="Magnuson J.K."/>
            <person name="Henrissat B."/>
            <person name="Mortensen U.H."/>
            <person name="Larsen T.O."/>
            <person name="Devries R.P."/>
            <person name="Grigoriev I.V."/>
            <person name="Machida M."/>
            <person name="Baker S.E."/>
            <person name="Andersen M.R."/>
        </authorList>
    </citation>
    <scope>NUCLEOTIDE SEQUENCE [LARGE SCALE GENOMIC DNA]</scope>
    <source>
        <strain evidence="3">CBS 130015</strain>
    </source>
</reference>
<evidence type="ECO:0000313" key="2">
    <source>
        <dbReference type="EMBL" id="KAE8311715.1"/>
    </source>
</evidence>
<feature type="compositionally biased region" description="Basic residues" evidence="1">
    <location>
        <begin position="1"/>
        <end position="10"/>
    </location>
</feature>
<evidence type="ECO:0000313" key="3">
    <source>
        <dbReference type="Proteomes" id="UP000325433"/>
    </source>
</evidence>
<feature type="compositionally biased region" description="Low complexity" evidence="1">
    <location>
        <begin position="16"/>
        <end position="36"/>
    </location>
</feature>